<protein>
    <recommendedName>
        <fullName evidence="4">Catalytic LigB subunit of aromatic ring-opening dioxygenase</fullName>
    </recommendedName>
</protein>
<evidence type="ECO:0000313" key="2">
    <source>
        <dbReference type="EMBL" id="PRY02662.1"/>
    </source>
</evidence>
<accession>A0A2T0QFH1</accession>
<name>A0A2T0QFH1_9ACTN</name>
<gene>
    <name evidence="2" type="ORF">CLV72_1011265</name>
</gene>
<organism evidence="2 3">
    <name type="scientific">Allonocardiopsis opalescens</name>
    <dbReference type="NCBI Taxonomy" id="1144618"/>
    <lineage>
        <taxon>Bacteria</taxon>
        <taxon>Bacillati</taxon>
        <taxon>Actinomycetota</taxon>
        <taxon>Actinomycetes</taxon>
        <taxon>Streptosporangiales</taxon>
        <taxon>Allonocardiopsis</taxon>
    </lineage>
</organism>
<feature type="region of interest" description="Disordered" evidence="1">
    <location>
        <begin position="43"/>
        <end position="67"/>
    </location>
</feature>
<evidence type="ECO:0008006" key="4">
    <source>
        <dbReference type="Google" id="ProtNLM"/>
    </source>
</evidence>
<dbReference type="AlphaFoldDB" id="A0A2T0QFH1"/>
<proteinExistence type="predicted"/>
<dbReference type="Gene3D" id="3.40.830.10">
    <property type="entry name" value="LigB-like"/>
    <property type="match status" value="1"/>
</dbReference>
<dbReference type="EMBL" id="PVZC01000001">
    <property type="protein sequence ID" value="PRY02662.1"/>
    <property type="molecule type" value="Genomic_DNA"/>
</dbReference>
<reference evidence="2 3" key="1">
    <citation type="submission" date="2018-03" db="EMBL/GenBank/DDBJ databases">
        <title>Genomic Encyclopedia of Archaeal and Bacterial Type Strains, Phase II (KMG-II): from individual species to whole genera.</title>
        <authorList>
            <person name="Goeker M."/>
        </authorList>
    </citation>
    <scope>NUCLEOTIDE SEQUENCE [LARGE SCALE GENOMIC DNA]</scope>
    <source>
        <strain evidence="2 3">DSM 45601</strain>
    </source>
</reference>
<evidence type="ECO:0000313" key="3">
    <source>
        <dbReference type="Proteomes" id="UP000237846"/>
    </source>
</evidence>
<keyword evidence="3" id="KW-1185">Reference proteome</keyword>
<sequence>MLVPEAAAGAAEELDPLREACGTALAALRAAGADRTVVVGGGADTADRGADPPASLRPYGVPVDLGPAGPAGTELPLSLTIGRWLLERAFPGPAPDRYQEVAADAAPEECLRLGAELVASAERVALLVMGDGTACRGSRSPGYYDERAEPYDTAVAAALAAANPRKLARLSPSVGAELGAEGRAAWQVLAGAALAGGADAFSGRLLFDEAPYGVGYFVAAWRG</sequence>
<evidence type="ECO:0000256" key="1">
    <source>
        <dbReference type="SAM" id="MobiDB-lite"/>
    </source>
</evidence>
<comment type="caution">
    <text evidence="2">The sequence shown here is derived from an EMBL/GenBank/DDBJ whole genome shotgun (WGS) entry which is preliminary data.</text>
</comment>
<dbReference type="Proteomes" id="UP000237846">
    <property type="component" value="Unassembled WGS sequence"/>
</dbReference>